<proteinExistence type="predicted"/>
<protein>
    <recommendedName>
        <fullName evidence="3">Tail fiber protein</fullName>
    </recommendedName>
</protein>
<name>A0A7H1NTR7_9PROT</name>
<evidence type="ECO:0000313" key="1">
    <source>
        <dbReference type="EMBL" id="QNT79177.1"/>
    </source>
</evidence>
<dbReference type="AlphaFoldDB" id="A0A7H1NTR7"/>
<gene>
    <name evidence="1" type="ORF">JGUZn3_19720</name>
</gene>
<accession>A0A7H1NTR7</accession>
<keyword evidence="2" id="KW-1185">Reference proteome</keyword>
<organism evidence="1 2">
    <name type="scientific">Entomobacter blattae</name>
    <dbReference type="NCBI Taxonomy" id="2762277"/>
    <lineage>
        <taxon>Bacteria</taxon>
        <taxon>Pseudomonadati</taxon>
        <taxon>Pseudomonadota</taxon>
        <taxon>Alphaproteobacteria</taxon>
        <taxon>Acetobacterales</taxon>
        <taxon>Acetobacteraceae</taxon>
        <taxon>Entomobacter</taxon>
    </lineage>
</organism>
<evidence type="ECO:0000313" key="2">
    <source>
        <dbReference type="Proteomes" id="UP000516349"/>
    </source>
</evidence>
<dbReference type="KEGG" id="ebla:JGUZn3_19720"/>
<dbReference type="Proteomes" id="UP000516349">
    <property type="component" value="Chromosome"/>
</dbReference>
<reference evidence="1 2" key="1">
    <citation type="submission" date="2020-08" db="EMBL/GenBank/DDBJ databases">
        <title>Complete genome sequence of Entomobacter blattae G55GP.</title>
        <authorList>
            <person name="Poehlein A."/>
            <person name="Guzman J."/>
            <person name="Daniel R."/>
            <person name="Vilcinskas A."/>
        </authorList>
    </citation>
    <scope>NUCLEOTIDE SEQUENCE [LARGE SCALE GENOMIC DNA]</scope>
    <source>
        <strain evidence="1 2">G55GP</strain>
    </source>
</reference>
<dbReference type="RefSeq" id="WP_203413360.1">
    <property type="nucleotide sequence ID" value="NZ_CP060244.1"/>
</dbReference>
<evidence type="ECO:0008006" key="3">
    <source>
        <dbReference type="Google" id="ProtNLM"/>
    </source>
</evidence>
<sequence length="436" mass="47804">MAHLRRGFIEGIAYSHQENKALRQATLSSSALGKIVTDHLNEDITDSMSVDTVADKIYRAFFSSMPANILTSSSYSGLGVTDAGQPYLVSREDGSKIPFPVTTSNTDYPDIGIVHISIIQKEGEFGNQEKFVRVITPDGGLVDLVEDGWVYKHYLTSVSLQRIDIASTTGGEAIYSGRRDDLDENNAVEHPFYFPTSYGLGSGDTPYIQTGWSAGGNAPFLKRLNGTIDFLATQDYANTHIQSAVSDLHTQVQSEISDLRNTVQNHYVDGQGGGGNVGIKNIQMVNAPEADNSGAYLQVLSANNHLFAIPTNGNVAHQISEYVTKNSQPPGNYVTAETYKKDFDSGDNRVNIGAYNQQIVFEALSFPYTNNNTYTFARPFSSPPVVTLTAFDDVRGCHPQLIEVTADHVKFGLYDNNHNYYPDTHIMVHIIAVGKH</sequence>
<dbReference type="EMBL" id="CP060244">
    <property type="protein sequence ID" value="QNT79177.1"/>
    <property type="molecule type" value="Genomic_DNA"/>
</dbReference>